<feature type="region of interest" description="Disordered" evidence="1">
    <location>
        <begin position="41"/>
        <end position="71"/>
    </location>
</feature>
<dbReference type="EMBL" id="BPLQ01006798">
    <property type="protein sequence ID" value="GIY25357.1"/>
    <property type="molecule type" value="Genomic_DNA"/>
</dbReference>
<dbReference type="AlphaFoldDB" id="A0AAV4RVI2"/>
<keyword evidence="3" id="KW-1185">Reference proteome</keyword>
<evidence type="ECO:0000313" key="2">
    <source>
        <dbReference type="EMBL" id="GIY25357.1"/>
    </source>
</evidence>
<evidence type="ECO:0000256" key="1">
    <source>
        <dbReference type="SAM" id="MobiDB-lite"/>
    </source>
</evidence>
<name>A0AAV4RVI2_9ARAC</name>
<proteinExistence type="predicted"/>
<protein>
    <submittedName>
        <fullName evidence="2">Uncharacterized protein</fullName>
    </submittedName>
</protein>
<feature type="compositionally biased region" description="Polar residues" evidence="1">
    <location>
        <begin position="50"/>
        <end position="71"/>
    </location>
</feature>
<accession>A0AAV4RVI2</accession>
<organism evidence="2 3">
    <name type="scientific">Caerostris darwini</name>
    <dbReference type="NCBI Taxonomy" id="1538125"/>
    <lineage>
        <taxon>Eukaryota</taxon>
        <taxon>Metazoa</taxon>
        <taxon>Ecdysozoa</taxon>
        <taxon>Arthropoda</taxon>
        <taxon>Chelicerata</taxon>
        <taxon>Arachnida</taxon>
        <taxon>Araneae</taxon>
        <taxon>Araneomorphae</taxon>
        <taxon>Entelegynae</taxon>
        <taxon>Araneoidea</taxon>
        <taxon>Araneidae</taxon>
        <taxon>Caerostris</taxon>
    </lineage>
</organism>
<sequence>MAQITEIRTLPGKKKILLTYPLGKQNKTGTAMTIHFLTIGNREECPPRSPSSTDYPNSVTISSQSGGRSNNRTMIRFLGEGRHLLRKFIHPSPDHHNQPANPLVLPPILYSHIRPGPAV</sequence>
<comment type="caution">
    <text evidence="2">The sequence shown here is derived from an EMBL/GenBank/DDBJ whole genome shotgun (WGS) entry which is preliminary data.</text>
</comment>
<gene>
    <name evidence="2" type="ORF">CDAR_61031</name>
</gene>
<dbReference type="Proteomes" id="UP001054837">
    <property type="component" value="Unassembled WGS sequence"/>
</dbReference>
<reference evidence="2 3" key="1">
    <citation type="submission" date="2021-06" db="EMBL/GenBank/DDBJ databases">
        <title>Caerostris darwini draft genome.</title>
        <authorList>
            <person name="Kono N."/>
            <person name="Arakawa K."/>
        </authorList>
    </citation>
    <scope>NUCLEOTIDE SEQUENCE [LARGE SCALE GENOMIC DNA]</scope>
</reference>
<evidence type="ECO:0000313" key="3">
    <source>
        <dbReference type="Proteomes" id="UP001054837"/>
    </source>
</evidence>